<dbReference type="RefSeq" id="XP_026285960.1">
    <property type="nucleotide sequence ID" value="XM_026430175.2"/>
</dbReference>
<name>A0A6J1T2V0_FRAOC</name>
<evidence type="ECO:0000256" key="2">
    <source>
        <dbReference type="SAM" id="SignalP"/>
    </source>
</evidence>
<feature type="region of interest" description="Disordered" evidence="1">
    <location>
        <begin position="41"/>
        <end position="62"/>
    </location>
</feature>
<feature type="signal peptide" evidence="2">
    <location>
        <begin position="1"/>
        <end position="31"/>
    </location>
</feature>
<sequence>MAASSLLMFPLAGCAALAALVIASADAAALASPGAELIADPPTLRARRQTTRYDQDSSVDEDDWAARAQQAVTRYQNAVNRGWMPANSEEEDAARRAVASSNNNNNRNQQGTSSWSSPQQGRTRTRTSSSSNNGNPSSARQTSSGSNGYRPSYGTAADDQGYATRNAWGNTNGNNGDTNSVFGGDSGGGVFGSNGGGLFGNRPSIIGGLIRRLGFGFANTVQGVSSALANKWNTKASAARAFASSLLNTGRVGLNSGLQAGLAHPRFAMEAVENVF</sequence>
<feature type="region of interest" description="Disordered" evidence="1">
    <location>
        <begin position="87"/>
        <end position="171"/>
    </location>
</feature>
<feature type="compositionally biased region" description="Low complexity" evidence="1">
    <location>
        <begin position="96"/>
        <end position="108"/>
    </location>
</feature>
<organism evidence="3 4">
    <name type="scientific">Frankliniella occidentalis</name>
    <name type="common">Western flower thrips</name>
    <name type="synonym">Euthrips occidentalis</name>
    <dbReference type="NCBI Taxonomy" id="133901"/>
    <lineage>
        <taxon>Eukaryota</taxon>
        <taxon>Metazoa</taxon>
        <taxon>Ecdysozoa</taxon>
        <taxon>Arthropoda</taxon>
        <taxon>Hexapoda</taxon>
        <taxon>Insecta</taxon>
        <taxon>Pterygota</taxon>
        <taxon>Neoptera</taxon>
        <taxon>Paraneoptera</taxon>
        <taxon>Thysanoptera</taxon>
        <taxon>Terebrantia</taxon>
        <taxon>Thripoidea</taxon>
        <taxon>Thripidae</taxon>
        <taxon>Frankliniella</taxon>
    </lineage>
</organism>
<dbReference type="KEGG" id="foc:113211710"/>
<dbReference type="Proteomes" id="UP000504606">
    <property type="component" value="Unplaced"/>
</dbReference>
<dbReference type="AlphaFoldDB" id="A0A6J1T2V0"/>
<keyword evidence="3" id="KW-1185">Reference proteome</keyword>
<feature type="compositionally biased region" description="Polar residues" evidence="1">
    <location>
        <begin position="139"/>
        <end position="149"/>
    </location>
</feature>
<gene>
    <name evidence="4" type="primary">LOC113211710</name>
</gene>
<proteinExistence type="predicted"/>
<evidence type="ECO:0000313" key="4">
    <source>
        <dbReference type="RefSeq" id="XP_026285960.1"/>
    </source>
</evidence>
<accession>A0A6J1T2V0</accession>
<dbReference type="GeneID" id="113211710"/>
<keyword evidence="4" id="KW-0812">Transmembrane</keyword>
<keyword evidence="2" id="KW-0732">Signal</keyword>
<dbReference type="OrthoDB" id="10634588at2759"/>
<protein>
    <submittedName>
        <fullName evidence="4">Uncharacterized transmembrane protein DDB_G0289901</fullName>
    </submittedName>
</protein>
<evidence type="ECO:0000256" key="1">
    <source>
        <dbReference type="SAM" id="MobiDB-lite"/>
    </source>
</evidence>
<reference evidence="4" key="1">
    <citation type="submission" date="2025-08" db="UniProtKB">
        <authorList>
            <consortium name="RefSeq"/>
        </authorList>
    </citation>
    <scope>IDENTIFICATION</scope>
    <source>
        <tissue evidence="4">Whole organism</tissue>
    </source>
</reference>
<feature type="compositionally biased region" description="Low complexity" evidence="1">
    <location>
        <begin position="116"/>
        <end position="138"/>
    </location>
</feature>
<keyword evidence="4" id="KW-0472">Membrane</keyword>
<feature type="chain" id="PRO_5026787960" evidence="2">
    <location>
        <begin position="32"/>
        <end position="276"/>
    </location>
</feature>
<evidence type="ECO:0000313" key="3">
    <source>
        <dbReference type="Proteomes" id="UP000504606"/>
    </source>
</evidence>